<sequence>MAAHVSLFIASPLLAPLMMMGWGATVGGLIGAATGARNDKDFKALVSDAVSSGQVVLVVETRTKEETATASEVIKAAVGDYNDVSTL</sequence>
<dbReference type="EMBL" id="MLJW01000423">
    <property type="protein sequence ID" value="OIQ87414.1"/>
    <property type="molecule type" value="Genomic_DNA"/>
</dbReference>
<accession>A0A1J5QUQ8</accession>
<protein>
    <submittedName>
        <fullName evidence="1">Uncharacterized protein</fullName>
    </submittedName>
</protein>
<reference evidence="1" key="1">
    <citation type="submission" date="2016-10" db="EMBL/GenBank/DDBJ databases">
        <title>Sequence of Gallionella enrichment culture.</title>
        <authorList>
            <person name="Poehlein A."/>
            <person name="Muehling M."/>
            <person name="Daniel R."/>
        </authorList>
    </citation>
    <scope>NUCLEOTIDE SEQUENCE</scope>
</reference>
<dbReference type="AlphaFoldDB" id="A0A1J5QUQ8"/>
<name>A0A1J5QUQ8_9ZZZZ</name>
<proteinExistence type="predicted"/>
<organism evidence="1">
    <name type="scientific">mine drainage metagenome</name>
    <dbReference type="NCBI Taxonomy" id="410659"/>
    <lineage>
        <taxon>unclassified sequences</taxon>
        <taxon>metagenomes</taxon>
        <taxon>ecological metagenomes</taxon>
    </lineage>
</organism>
<evidence type="ECO:0000313" key="1">
    <source>
        <dbReference type="EMBL" id="OIQ87414.1"/>
    </source>
</evidence>
<gene>
    <name evidence="1" type="ORF">GALL_307090</name>
</gene>
<comment type="caution">
    <text evidence="1">The sequence shown here is derived from an EMBL/GenBank/DDBJ whole genome shotgun (WGS) entry which is preliminary data.</text>
</comment>